<proteinExistence type="inferred from homology"/>
<evidence type="ECO:0000259" key="14">
    <source>
        <dbReference type="PROSITE" id="PS51839"/>
    </source>
</evidence>
<evidence type="ECO:0000259" key="12">
    <source>
        <dbReference type="PROSITE" id="PS51085"/>
    </source>
</evidence>
<evidence type="ECO:0000256" key="9">
    <source>
        <dbReference type="ARBA" id="ARBA00034078"/>
    </source>
</evidence>
<dbReference type="Gene3D" id="3.30.200.210">
    <property type="match status" value="1"/>
</dbReference>
<comment type="similarity">
    <text evidence="2 11">Belongs to the complex I 75 kDa subunit family.</text>
</comment>
<dbReference type="GO" id="GO:0042773">
    <property type="term" value="P:ATP synthesis coupled electron transport"/>
    <property type="evidence" value="ECO:0007669"/>
    <property type="project" value="InterPro"/>
</dbReference>
<keyword evidence="7" id="KW-0411">Iron-sulfur</keyword>
<dbReference type="SMART" id="SM00929">
    <property type="entry name" value="NADH-G_4Fe-4S_3"/>
    <property type="match status" value="1"/>
</dbReference>
<evidence type="ECO:0000313" key="15">
    <source>
        <dbReference type="EMBL" id="PJF18866.1"/>
    </source>
</evidence>
<evidence type="ECO:0000256" key="5">
    <source>
        <dbReference type="ARBA" id="ARBA00022967"/>
    </source>
</evidence>
<dbReference type="SUPFAM" id="SSF53706">
    <property type="entry name" value="Formate dehydrogenase/DMSO reductase, domains 1-3"/>
    <property type="match status" value="1"/>
</dbReference>
<dbReference type="PROSITE" id="PS00642">
    <property type="entry name" value="COMPLEX1_75K_2"/>
    <property type="match status" value="1"/>
</dbReference>
<dbReference type="FunFam" id="3.30.70.20:FF:000002">
    <property type="entry name" value="NADH-ubiquinone oxidoreductase 75 kDa subunit"/>
    <property type="match status" value="1"/>
</dbReference>
<dbReference type="GO" id="GO:0051539">
    <property type="term" value="F:4 iron, 4 sulfur cluster binding"/>
    <property type="evidence" value="ECO:0007669"/>
    <property type="project" value="UniProtKB-KW"/>
</dbReference>
<dbReference type="InterPro" id="IPR036010">
    <property type="entry name" value="2Fe-2S_ferredoxin-like_sf"/>
</dbReference>
<dbReference type="Pfam" id="PF09326">
    <property type="entry name" value="NADH_dhqG_C"/>
    <property type="match status" value="1"/>
</dbReference>
<dbReference type="Gene3D" id="3.30.70.20">
    <property type="match status" value="1"/>
</dbReference>
<dbReference type="Pfam" id="PF13510">
    <property type="entry name" value="Fer2_4"/>
    <property type="match status" value="1"/>
</dbReference>
<keyword evidence="6" id="KW-0408">Iron</keyword>
<dbReference type="Pfam" id="PF00384">
    <property type="entry name" value="Molybdopterin"/>
    <property type="match status" value="1"/>
</dbReference>
<comment type="caution">
    <text evidence="15">The sequence shown here is derived from an EMBL/GenBank/DDBJ whole genome shotgun (WGS) entry which is preliminary data.</text>
</comment>
<name>A0A2H9TMA1_9FUNG</name>
<dbReference type="InterPro" id="IPR050123">
    <property type="entry name" value="Prok_molybdopt-oxidoreductase"/>
</dbReference>
<dbReference type="FunFam" id="3.30.200.210:FF:000002">
    <property type="entry name" value="NADH-ubiquinone oxidoreductase 75 kDa subunit"/>
    <property type="match status" value="1"/>
</dbReference>
<dbReference type="Gene3D" id="3.10.20.740">
    <property type="match status" value="1"/>
</dbReference>
<dbReference type="AlphaFoldDB" id="A0A2H9TMA1"/>
<keyword evidence="3" id="KW-0004">4Fe-4S</keyword>
<dbReference type="SUPFAM" id="SSF54862">
    <property type="entry name" value="4Fe-4S ferredoxins"/>
    <property type="match status" value="1"/>
</dbReference>
<protein>
    <recommendedName>
        <fullName evidence="10">NADH-ubiquinone oxidoreductase 78 kDa subunit, mitochondrial</fullName>
    </recommendedName>
</protein>
<dbReference type="OrthoDB" id="10249365at2759"/>
<keyword evidence="4" id="KW-0479">Metal-binding</keyword>
<dbReference type="PROSITE" id="PS00641">
    <property type="entry name" value="COMPLEX1_75K_1"/>
    <property type="match status" value="1"/>
</dbReference>
<dbReference type="Pfam" id="PF22117">
    <property type="entry name" value="Fer4_Nqo3"/>
    <property type="match status" value="1"/>
</dbReference>
<dbReference type="InterPro" id="IPR015405">
    <property type="entry name" value="NDUFS1-like_C"/>
</dbReference>
<dbReference type="PANTHER" id="PTHR43105:SF13">
    <property type="entry name" value="NADH-UBIQUINONE OXIDOREDUCTASE 75 KDA SUBUNIT, MITOCHONDRIAL"/>
    <property type="match status" value="1"/>
</dbReference>
<sequence>MRRVLNKSLLPRWLSTVPVNVPNERLVKVKIDERELSVPETSTIMQACSLAGVDIPRFCYHERLAVAGNCRMCLVQVNGGAKLVASCAAPIGPEMRIETQSTAVKKAREGVMEFLLANHPLDCPICDQGGECDLQDQAMAFGADRSRFQINKQAKRAVEDKDFGPLVKTSMNRCIHCTRCVRFANEVAGVPQLGTTGRGNDMQIGTYIGRMIDSPLSGNVIDLCPVGALTSRPYAFIARPWELRHTDSVDVMDAVGANIKVDSRGMEVMRILPRLNEQINEEWLGDKGRFSCDALRQQRLLQPLHRIGNTVVPITWEAALQMVADRLTETAVNGISTVVGRFADVESIFVMEKLLQSIGAKNALIDDTEDTLFPSDLLRELRFGVSISDVERADAILLVGCNPKTEAAVLNARLRKTWLRNDVQIAVVGDKSDLTFDYQHLGTDLNAIRKFVPTLESAQRPLVLVGQDVLLKHPNRNATMHTLQQLKLRREGWNGFCMLPLTASVTGALMLGCRPGAIPSTSKFVYLLNADDFSPSQLPSGAFVVYQGHHGDVGAQHADLILPGAAYTEKTALYVNMEGRVQETRAAVPPPGEARNDWSIIRALAEFCQIRLPYDDQYALRQKIQEEHPALTLGKTTPGTIPTCEISGATPNAVPYENSIKDYYLTDCISRNSPTMAQCSLAFTPPVTEHLMNL</sequence>
<evidence type="ECO:0000256" key="10">
    <source>
        <dbReference type="ARBA" id="ARBA00070722"/>
    </source>
</evidence>
<evidence type="ECO:0000256" key="3">
    <source>
        <dbReference type="ARBA" id="ARBA00022485"/>
    </source>
</evidence>
<dbReference type="GO" id="GO:0016651">
    <property type="term" value="F:oxidoreductase activity, acting on NAD(P)H"/>
    <property type="evidence" value="ECO:0007669"/>
    <property type="project" value="InterPro"/>
</dbReference>
<dbReference type="STRING" id="1246581.A0A2H9TMA1"/>
<dbReference type="InterPro" id="IPR054351">
    <property type="entry name" value="NADH_UbQ_OxRdtase_ferredoxin"/>
</dbReference>
<keyword evidence="8" id="KW-0520">NAD</keyword>
<dbReference type="InterPro" id="IPR010228">
    <property type="entry name" value="NADH_UbQ_OxRdtase_Gsu"/>
</dbReference>
<dbReference type="FunFam" id="3.10.20.740:FF:000001">
    <property type="entry name" value="NADH-quinone oxidoreductase subunit G"/>
    <property type="match status" value="1"/>
</dbReference>
<gene>
    <name evidence="15" type="ORF">PSACC_01320</name>
</gene>
<dbReference type="GO" id="GO:0046872">
    <property type="term" value="F:metal ion binding"/>
    <property type="evidence" value="ECO:0007669"/>
    <property type="project" value="UniProtKB-KW"/>
</dbReference>
<evidence type="ECO:0000259" key="13">
    <source>
        <dbReference type="PROSITE" id="PS51669"/>
    </source>
</evidence>
<dbReference type="InterPro" id="IPR006963">
    <property type="entry name" value="Mopterin_OxRdtase_4Fe-4S_dom"/>
</dbReference>
<dbReference type="Proteomes" id="UP000240830">
    <property type="component" value="Unassembled WGS sequence"/>
</dbReference>
<evidence type="ECO:0000313" key="16">
    <source>
        <dbReference type="Proteomes" id="UP000240830"/>
    </source>
</evidence>
<feature type="domain" description="4Fe-4S His(Cys)3-ligated-type" evidence="14">
    <location>
        <begin position="103"/>
        <end position="142"/>
    </location>
</feature>
<feature type="domain" description="2Fe-2S ferredoxin-type" evidence="12">
    <location>
        <begin position="25"/>
        <end position="103"/>
    </location>
</feature>
<dbReference type="CDD" id="cd00207">
    <property type="entry name" value="fer2"/>
    <property type="match status" value="1"/>
</dbReference>
<evidence type="ECO:0000256" key="7">
    <source>
        <dbReference type="ARBA" id="ARBA00023014"/>
    </source>
</evidence>
<dbReference type="InterPro" id="IPR006656">
    <property type="entry name" value="Mopterin_OxRdtase"/>
</dbReference>
<accession>A0A2H9TMA1</accession>
<evidence type="ECO:0000256" key="8">
    <source>
        <dbReference type="ARBA" id="ARBA00023027"/>
    </source>
</evidence>
<evidence type="ECO:0000256" key="1">
    <source>
        <dbReference type="ARBA" id="ARBA00001966"/>
    </source>
</evidence>
<dbReference type="Pfam" id="PF10588">
    <property type="entry name" value="NADH-G_4Fe-4S_3"/>
    <property type="match status" value="1"/>
</dbReference>
<dbReference type="SUPFAM" id="SSF54292">
    <property type="entry name" value="2Fe-2S ferredoxin-like"/>
    <property type="match status" value="1"/>
</dbReference>
<evidence type="ECO:0000256" key="11">
    <source>
        <dbReference type="RuleBase" id="RU004523"/>
    </source>
</evidence>
<keyword evidence="5" id="KW-1278">Translocase</keyword>
<keyword evidence="16" id="KW-1185">Reference proteome</keyword>
<dbReference type="InterPro" id="IPR000283">
    <property type="entry name" value="NADH_UbQ_OxRdtase_75kDa_su_CS"/>
</dbReference>
<feature type="domain" description="4Fe-4S Mo/W bis-MGD-type" evidence="13">
    <location>
        <begin position="243"/>
        <end position="299"/>
    </location>
</feature>
<dbReference type="GO" id="GO:0008137">
    <property type="term" value="F:NADH dehydrogenase (ubiquinone) activity"/>
    <property type="evidence" value="ECO:0007669"/>
    <property type="project" value="InterPro"/>
</dbReference>
<dbReference type="Pfam" id="PF22151">
    <property type="entry name" value="Fer4_NDSU1"/>
    <property type="match status" value="1"/>
</dbReference>
<evidence type="ECO:0000256" key="4">
    <source>
        <dbReference type="ARBA" id="ARBA00022723"/>
    </source>
</evidence>
<dbReference type="Gene3D" id="3.40.50.740">
    <property type="match status" value="1"/>
</dbReference>
<dbReference type="InterPro" id="IPR019574">
    <property type="entry name" value="NADH_UbQ_OxRdtase_Gsu_4Fe4S-bd"/>
</dbReference>
<dbReference type="PROSITE" id="PS51085">
    <property type="entry name" value="2FE2S_FER_2"/>
    <property type="match status" value="1"/>
</dbReference>
<dbReference type="PROSITE" id="PS51839">
    <property type="entry name" value="4FE4S_HC3"/>
    <property type="match status" value="1"/>
</dbReference>
<dbReference type="PANTHER" id="PTHR43105">
    <property type="entry name" value="RESPIRATORY NITRATE REDUCTASE"/>
    <property type="match status" value="1"/>
</dbReference>
<dbReference type="GO" id="GO:0016020">
    <property type="term" value="C:membrane"/>
    <property type="evidence" value="ECO:0007669"/>
    <property type="project" value="InterPro"/>
</dbReference>
<reference evidence="15 16" key="1">
    <citation type="submission" date="2016-10" db="EMBL/GenBank/DDBJ databases">
        <title>The genome of Paramicrosporidium saccamoebae is the missing link in understanding Cryptomycota and Microsporidia evolution.</title>
        <authorList>
            <person name="Quandt C.A."/>
            <person name="Beaudet D."/>
            <person name="Corsaro D."/>
            <person name="Michel R."/>
            <person name="Corradi N."/>
            <person name="James T."/>
        </authorList>
    </citation>
    <scope>NUCLEOTIDE SEQUENCE [LARGE SCALE GENOMIC DNA]</scope>
    <source>
        <strain evidence="15 16">KSL3</strain>
    </source>
</reference>
<comment type="cofactor">
    <cofactor evidence="1">
        <name>[4Fe-4S] cluster</name>
        <dbReference type="ChEBI" id="CHEBI:49883"/>
    </cofactor>
</comment>
<dbReference type="InterPro" id="IPR001041">
    <property type="entry name" value="2Fe-2S_ferredoxin-type"/>
</dbReference>
<dbReference type="NCBIfam" id="TIGR01973">
    <property type="entry name" value="NuoG"/>
    <property type="match status" value="1"/>
</dbReference>
<dbReference type="PROSITE" id="PS00643">
    <property type="entry name" value="COMPLEX1_75K_3"/>
    <property type="match status" value="1"/>
</dbReference>
<dbReference type="EMBL" id="MTSL01000098">
    <property type="protein sequence ID" value="PJF18866.1"/>
    <property type="molecule type" value="Genomic_DNA"/>
</dbReference>
<evidence type="ECO:0000256" key="6">
    <source>
        <dbReference type="ARBA" id="ARBA00023004"/>
    </source>
</evidence>
<dbReference type="PROSITE" id="PS51669">
    <property type="entry name" value="4FE4S_MOW_BIS_MGD"/>
    <property type="match status" value="1"/>
</dbReference>
<comment type="cofactor">
    <cofactor evidence="9">
        <name>[2Fe-2S] cluster</name>
        <dbReference type="ChEBI" id="CHEBI:190135"/>
    </cofactor>
</comment>
<organism evidence="15 16">
    <name type="scientific">Paramicrosporidium saccamoebae</name>
    <dbReference type="NCBI Taxonomy" id="1246581"/>
    <lineage>
        <taxon>Eukaryota</taxon>
        <taxon>Fungi</taxon>
        <taxon>Fungi incertae sedis</taxon>
        <taxon>Cryptomycota</taxon>
        <taxon>Cryptomycota incertae sedis</taxon>
        <taxon>Paramicrosporidium</taxon>
    </lineage>
</organism>
<evidence type="ECO:0000256" key="2">
    <source>
        <dbReference type="ARBA" id="ARBA00005404"/>
    </source>
</evidence>